<evidence type="ECO:0000313" key="2">
    <source>
        <dbReference type="EMBL" id="BBO70019.1"/>
    </source>
</evidence>
<gene>
    <name evidence="2" type="ORF">DSCA_39490</name>
</gene>
<dbReference type="EMBL" id="AP021874">
    <property type="protein sequence ID" value="BBO70019.1"/>
    <property type="molecule type" value="Genomic_DNA"/>
</dbReference>
<sequence length="73" mass="8297">MTPIAIKQYLSGRKLATLKDIAVHFRMDTDTVKPMLDLWARKGRVKKHASNLGCQKGCCKCDPATITTYEWIE</sequence>
<dbReference type="Proteomes" id="UP000427906">
    <property type="component" value="Chromosome"/>
</dbReference>
<dbReference type="SUPFAM" id="SSF46785">
    <property type="entry name" value="Winged helix' DNA-binding domain"/>
    <property type="match status" value="1"/>
</dbReference>
<evidence type="ECO:0000259" key="1">
    <source>
        <dbReference type="Pfam" id="PF09012"/>
    </source>
</evidence>
<feature type="domain" description="Transcriptional regulator HTH-type FeoC" evidence="1">
    <location>
        <begin position="5"/>
        <end position="70"/>
    </location>
</feature>
<dbReference type="AlphaFoldDB" id="A0A5K7YQ57"/>
<dbReference type="Gene3D" id="1.10.10.10">
    <property type="entry name" value="Winged helix-like DNA-binding domain superfamily/Winged helix DNA-binding domain"/>
    <property type="match status" value="1"/>
</dbReference>
<dbReference type="InterPro" id="IPR015102">
    <property type="entry name" value="Tscrpt_reg_HTH_FeoC"/>
</dbReference>
<dbReference type="InterPro" id="IPR036388">
    <property type="entry name" value="WH-like_DNA-bd_sf"/>
</dbReference>
<protein>
    <recommendedName>
        <fullName evidence="1">Transcriptional regulator HTH-type FeoC domain-containing protein</fullName>
    </recommendedName>
</protein>
<dbReference type="KEGG" id="dalk:DSCA_39490"/>
<accession>A0A5K7YQ57</accession>
<proteinExistence type="predicted"/>
<name>A0A5K7YQ57_9BACT</name>
<organism evidence="2 3">
    <name type="scientific">Desulfosarcina alkanivorans</name>
    <dbReference type="NCBI Taxonomy" id="571177"/>
    <lineage>
        <taxon>Bacteria</taxon>
        <taxon>Pseudomonadati</taxon>
        <taxon>Thermodesulfobacteriota</taxon>
        <taxon>Desulfobacteria</taxon>
        <taxon>Desulfobacterales</taxon>
        <taxon>Desulfosarcinaceae</taxon>
        <taxon>Desulfosarcina</taxon>
    </lineage>
</organism>
<evidence type="ECO:0000313" key="3">
    <source>
        <dbReference type="Proteomes" id="UP000427906"/>
    </source>
</evidence>
<keyword evidence="3" id="KW-1185">Reference proteome</keyword>
<reference evidence="2 3" key="1">
    <citation type="submission" date="2019-11" db="EMBL/GenBank/DDBJ databases">
        <title>Comparative genomics of hydrocarbon-degrading Desulfosarcina strains.</title>
        <authorList>
            <person name="Watanabe M."/>
            <person name="Kojima H."/>
            <person name="Fukui M."/>
        </authorList>
    </citation>
    <scope>NUCLEOTIDE SEQUENCE [LARGE SCALE GENOMIC DNA]</scope>
    <source>
        <strain evidence="2 3">PL12</strain>
    </source>
</reference>
<dbReference type="Pfam" id="PF09012">
    <property type="entry name" value="FeoC"/>
    <property type="match status" value="1"/>
</dbReference>
<dbReference type="InterPro" id="IPR036390">
    <property type="entry name" value="WH_DNA-bd_sf"/>
</dbReference>